<gene>
    <name evidence="1" type="ORF">PSYICH_LOCUS11775</name>
</gene>
<dbReference type="Proteomes" id="UP001153636">
    <property type="component" value="Chromosome 6"/>
</dbReference>
<sequence>MGTRSFLSKAFRRNDKTDAIRSLEQNEELLQESWCNDMIHDGELFYLATFDVYRVDRKYEISNSSRGGGVICALKKALNSTWINISDICVPIPSNTNINFLLIQIRPCYQCIYILLIYITPSSVDDYEVVLETLSLFATLNDEKSSCRAEEIVLNEDDYHLSLFIEISTKNTNSPMPCKPDNMQFN</sequence>
<keyword evidence="2" id="KW-1185">Reference proteome</keyword>
<evidence type="ECO:0000313" key="2">
    <source>
        <dbReference type="Proteomes" id="UP001153636"/>
    </source>
</evidence>
<dbReference type="EMBL" id="OV651818">
    <property type="protein sequence ID" value="CAH1112417.1"/>
    <property type="molecule type" value="Genomic_DNA"/>
</dbReference>
<accession>A0A9P0GIV7</accession>
<name>A0A9P0GIV7_9CUCU</name>
<evidence type="ECO:0000313" key="1">
    <source>
        <dbReference type="EMBL" id="CAH1112417.1"/>
    </source>
</evidence>
<organism evidence="1 2">
    <name type="scientific">Psylliodes chrysocephalus</name>
    <dbReference type="NCBI Taxonomy" id="3402493"/>
    <lineage>
        <taxon>Eukaryota</taxon>
        <taxon>Metazoa</taxon>
        <taxon>Ecdysozoa</taxon>
        <taxon>Arthropoda</taxon>
        <taxon>Hexapoda</taxon>
        <taxon>Insecta</taxon>
        <taxon>Pterygota</taxon>
        <taxon>Neoptera</taxon>
        <taxon>Endopterygota</taxon>
        <taxon>Coleoptera</taxon>
        <taxon>Polyphaga</taxon>
        <taxon>Cucujiformia</taxon>
        <taxon>Chrysomeloidea</taxon>
        <taxon>Chrysomelidae</taxon>
        <taxon>Galerucinae</taxon>
        <taxon>Alticini</taxon>
        <taxon>Psylliodes</taxon>
    </lineage>
</organism>
<dbReference type="OrthoDB" id="6780760at2759"/>
<protein>
    <submittedName>
        <fullName evidence="1">Uncharacterized protein</fullName>
    </submittedName>
</protein>
<reference evidence="1" key="1">
    <citation type="submission" date="2022-01" db="EMBL/GenBank/DDBJ databases">
        <authorList>
            <person name="King R."/>
        </authorList>
    </citation>
    <scope>NUCLEOTIDE SEQUENCE</scope>
</reference>
<proteinExistence type="predicted"/>
<dbReference type="AlphaFoldDB" id="A0A9P0GIV7"/>